<feature type="region of interest" description="Disordered" evidence="1">
    <location>
        <begin position="35"/>
        <end position="92"/>
    </location>
</feature>
<protein>
    <submittedName>
        <fullName evidence="4">Sulfite exporter TauE/SafE family protein</fullName>
    </submittedName>
</protein>
<evidence type="ECO:0000313" key="5">
    <source>
        <dbReference type="Proteomes" id="UP001595850"/>
    </source>
</evidence>
<comment type="caution">
    <text evidence="4">The sequence shown here is derived from an EMBL/GenBank/DDBJ whole genome shotgun (WGS) entry which is preliminary data.</text>
</comment>
<keyword evidence="5" id="KW-1185">Reference proteome</keyword>
<dbReference type="PANTHER" id="PTHR42208:SF1">
    <property type="entry name" value="HEAVY METAL TRANSPORTER"/>
    <property type="match status" value="1"/>
</dbReference>
<dbReference type="InterPro" id="IPR039447">
    <property type="entry name" value="UreH-like_TM_dom"/>
</dbReference>
<dbReference type="Pfam" id="PF13386">
    <property type="entry name" value="DsbD_2"/>
    <property type="match status" value="1"/>
</dbReference>
<reference evidence="5" key="1">
    <citation type="journal article" date="2019" name="Int. J. Syst. Evol. Microbiol.">
        <title>The Global Catalogue of Microorganisms (GCM) 10K type strain sequencing project: providing services to taxonomists for standard genome sequencing and annotation.</title>
        <authorList>
            <consortium name="The Broad Institute Genomics Platform"/>
            <consortium name="The Broad Institute Genome Sequencing Center for Infectious Disease"/>
            <person name="Wu L."/>
            <person name="Ma J."/>
        </authorList>
    </citation>
    <scope>NUCLEOTIDE SEQUENCE [LARGE SCALE GENOMIC DNA]</scope>
    <source>
        <strain evidence="5">TBRC 4489</strain>
    </source>
</reference>
<evidence type="ECO:0000256" key="2">
    <source>
        <dbReference type="SAM" id="Phobius"/>
    </source>
</evidence>
<dbReference type="PANTHER" id="PTHR42208">
    <property type="entry name" value="HEAVY METAL TRANSPORTER-RELATED"/>
    <property type="match status" value="1"/>
</dbReference>
<dbReference type="RefSeq" id="WP_377286358.1">
    <property type="nucleotide sequence ID" value="NZ_JBHSBM010000011.1"/>
</dbReference>
<feature type="compositionally biased region" description="Low complexity" evidence="1">
    <location>
        <begin position="210"/>
        <end position="222"/>
    </location>
</feature>
<keyword evidence="2" id="KW-0472">Membrane</keyword>
<feature type="compositionally biased region" description="Polar residues" evidence="1">
    <location>
        <begin position="75"/>
        <end position="85"/>
    </location>
</feature>
<organism evidence="4 5">
    <name type="scientific">Planomonospora corallina</name>
    <dbReference type="NCBI Taxonomy" id="1806052"/>
    <lineage>
        <taxon>Bacteria</taxon>
        <taxon>Bacillati</taxon>
        <taxon>Actinomycetota</taxon>
        <taxon>Actinomycetes</taxon>
        <taxon>Streptosporangiales</taxon>
        <taxon>Streptosporangiaceae</taxon>
        <taxon>Planomonospora</taxon>
    </lineage>
</organism>
<feature type="region of interest" description="Disordered" evidence="1">
    <location>
        <begin position="176"/>
        <end position="222"/>
    </location>
</feature>
<name>A0ABV8I583_9ACTN</name>
<feature type="transmembrane region" description="Helical" evidence="2">
    <location>
        <begin position="291"/>
        <end position="311"/>
    </location>
</feature>
<evidence type="ECO:0000313" key="4">
    <source>
        <dbReference type="EMBL" id="MFC4058167.1"/>
    </source>
</evidence>
<sequence length="419" mass="41126">MSAGAVALFTGGFAAGLVAGTASCTAVQGGLLAGLTPRAGLTPGAARTRPALRTARTRQTPETPPTRQAPEAPPNQQFPESSPTRQAPEAPRVQAVFRASRSRGSGCHAPADRSGPKAVALFLAGRFTSHVAAGALLGLLGSAVRPGPSARAVLLVAAGITVAGFGLRMLVRRRAPRPPRVPADPGAAPETRCSGAPAPESAGPEGSGLGTDAPGADAPPGGASPGGARALLLGAVTILMPCGVTLSAEAAAVSTGSAAGGAAVMAGFALGSAPAFALLGLALRRLASTRLAALAGVAVLVTGLWTAGSGLRLGGWLPSPGAPAAAAPTAGPAGASGVQRIEIWATGRGYRPGVVTARAGAPVELVFRLTGAPGCTRTLTLDGRDVVLPATVRLAPRGPGSLRYVCSMGMYTGFVNFVG</sequence>
<keyword evidence="2" id="KW-0812">Transmembrane</keyword>
<feature type="domain" description="Urease accessory protein UreH-like transmembrane" evidence="3">
    <location>
        <begin position="226"/>
        <end position="305"/>
    </location>
</feature>
<feature type="compositionally biased region" description="Low complexity" evidence="1">
    <location>
        <begin position="42"/>
        <end position="70"/>
    </location>
</feature>
<evidence type="ECO:0000256" key="1">
    <source>
        <dbReference type="SAM" id="MobiDB-lite"/>
    </source>
</evidence>
<evidence type="ECO:0000259" key="3">
    <source>
        <dbReference type="Pfam" id="PF13386"/>
    </source>
</evidence>
<dbReference type="EMBL" id="JBHSBM010000011">
    <property type="protein sequence ID" value="MFC4058167.1"/>
    <property type="molecule type" value="Genomic_DNA"/>
</dbReference>
<feature type="transmembrane region" description="Helical" evidence="2">
    <location>
        <begin position="152"/>
        <end position="171"/>
    </location>
</feature>
<gene>
    <name evidence="4" type="ORF">ACFOWE_07660</name>
</gene>
<feature type="transmembrane region" description="Helical" evidence="2">
    <location>
        <begin position="230"/>
        <end position="252"/>
    </location>
</feature>
<dbReference type="Gene3D" id="2.60.40.420">
    <property type="entry name" value="Cupredoxins - blue copper proteins"/>
    <property type="match status" value="1"/>
</dbReference>
<dbReference type="InterPro" id="IPR008972">
    <property type="entry name" value="Cupredoxin"/>
</dbReference>
<dbReference type="Proteomes" id="UP001595850">
    <property type="component" value="Unassembled WGS sequence"/>
</dbReference>
<accession>A0ABV8I583</accession>
<keyword evidence="2" id="KW-1133">Transmembrane helix</keyword>
<feature type="transmembrane region" description="Helical" evidence="2">
    <location>
        <begin position="258"/>
        <end position="279"/>
    </location>
</feature>
<proteinExistence type="predicted"/>